<keyword evidence="1" id="KW-0433">Leucine-rich repeat</keyword>
<dbReference type="SMART" id="SM00365">
    <property type="entry name" value="LRR_SD22"/>
    <property type="match status" value="3"/>
</dbReference>
<dbReference type="Pfam" id="PF12799">
    <property type="entry name" value="LRR_4"/>
    <property type="match status" value="1"/>
</dbReference>
<dbReference type="InterPro" id="IPR025875">
    <property type="entry name" value="Leu-rich_rpt_4"/>
</dbReference>
<reference evidence="3 4" key="1">
    <citation type="submission" date="2019-02" db="EMBL/GenBank/DDBJ databases">
        <title>Arundinibacter roseus gen. nov., sp. nov., a new member of the family Cytophagaceae.</title>
        <authorList>
            <person name="Szuroczki S."/>
            <person name="Khayer B."/>
            <person name="Sproer C."/>
            <person name="Toumi M."/>
            <person name="Szabo A."/>
            <person name="Felfoldi T."/>
            <person name="Schumann P."/>
            <person name="Toth E."/>
        </authorList>
    </citation>
    <scope>NUCLEOTIDE SEQUENCE [LARGE SCALE GENOMIC DNA]</scope>
    <source>
        <strain evidence="3 4">DMA-k-7a</strain>
    </source>
</reference>
<accession>A0A4R4KCQ9</accession>
<evidence type="ECO:0000313" key="3">
    <source>
        <dbReference type="EMBL" id="TDB64069.1"/>
    </source>
</evidence>
<sequence>MNTSDTTPAQAPAQTTTNLRRRWWNSLEDQWKQAFSEALWQQKEITEPTDEALQNLFSSKVLRIAGPRSFHPNVTPELTNLSGIEQLSQLEILIISDHQIEELTTLRKLHNLRDVFVFNNRIRSLDGVESLEKLEKLYVQNNRIESLQPIENLLNISELHIYNNQLLSLEGLKEHHADSLYTFICMPNEHLRRRELLRVENQLGIRCK</sequence>
<protein>
    <submittedName>
        <fullName evidence="3">Leucine-rich repeat domain-containing protein</fullName>
    </submittedName>
</protein>
<keyword evidence="2" id="KW-0677">Repeat</keyword>
<dbReference type="InterPro" id="IPR050836">
    <property type="entry name" value="SDS22/Internalin_LRR"/>
</dbReference>
<dbReference type="SUPFAM" id="SSF52075">
    <property type="entry name" value="Outer arm dynein light chain 1"/>
    <property type="match status" value="1"/>
</dbReference>
<gene>
    <name evidence="3" type="ORF">EZE20_14090</name>
</gene>
<evidence type="ECO:0000256" key="2">
    <source>
        <dbReference type="ARBA" id="ARBA00022737"/>
    </source>
</evidence>
<dbReference type="PANTHER" id="PTHR46652:SF3">
    <property type="entry name" value="LEUCINE-RICH REPEAT-CONTAINING PROTEIN 9"/>
    <property type="match status" value="1"/>
</dbReference>
<dbReference type="RefSeq" id="WP_132118709.1">
    <property type="nucleotide sequence ID" value="NZ_SMJU01000008.1"/>
</dbReference>
<evidence type="ECO:0000313" key="4">
    <source>
        <dbReference type="Proteomes" id="UP000295706"/>
    </source>
</evidence>
<evidence type="ECO:0000256" key="1">
    <source>
        <dbReference type="ARBA" id="ARBA00022614"/>
    </source>
</evidence>
<keyword evidence="4" id="KW-1185">Reference proteome</keyword>
<comment type="caution">
    <text evidence="3">The sequence shown here is derived from an EMBL/GenBank/DDBJ whole genome shotgun (WGS) entry which is preliminary data.</text>
</comment>
<name>A0A4R4KCQ9_9BACT</name>
<dbReference type="Proteomes" id="UP000295706">
    <property type="component" value="Unassembled WGS sequence"/>
</dbReference>
<dbReference type="PANTHER" id="PTHR46652">
    <property type="entry name" value="LEUCINE-RICH REPEAT AND IQ DOMAIN-CONTAINING PROTEIN 1-RELATED"/>
    <property type="match status" value="1"/>
</dbReference>
<dbReference type="EMBL" id="SMJU01000008">
    <property type="protein sequence ID" value="TDB64069.1"/>
    <property type="molecule type" value="Genomic_DNA"/>
</dbReference>
<dbReference type="InterPro" id="IPR032675">
    <property type="entry name" value="LRR_dom_sf"/>
</dbReference>
<dbReference type="InterPro" id="IPR001611">
    <property type="entry name" value="Leu-rich_rpt"/>
</dbReference>
<dbReference type="Gene3D" id="3.80.10.10">
    <property type="entry name" value="Ribonuclease Inhibitor"/>
    <property type="match status" value="1"/>
</dbReference>
<dbReference type="OrthoDB" id="1490745at2"/>
<dbReference type="AlphaFoldDB" id="A0A4R4KCQ9"/>
<proteinExistence type="predicted"/>
<dbReference type="PROSITE" id="PS51450">
    <property type="entry name" value="LRR"/>
    <property type="match status" value="1"/>
</dbReference>
<organism evidence="3 4">
    <name type="scientific">Arundinibacter roseus</name>
    <dbReference type="NCBI Taxonomy" id="2070510"/>
    <lineage>
        <taxon>Bacteria</taxon>
        <taxon>Pseudomonadati</taxon>
        <taxon>Bacteroidota</taxon>
        <taxon>Cytophagia</taxon>
        <taxon>Cytophagales</taxon>
        <taxon>Spirosomataceae</taxon>
        <taxon>Arundinibacter</taxon>
    </lineage>
</organism>